<feature type="transmembrane region" description="Helical" evidence="6">
    <location>
        <begin position="233"/>
        <end position="250"/>
    </location>
</feature>
<dbReference type="CDD" id="cd17321">
    <property type="entry name" value="MFS_MMR_MDR_like"/>
    <property type="match status" value="1"/>
</dbReference>
<feature type="transmembrane region" description="Helical" evidence="6">
    <location>
        <begin position="60"/>
        <end position="80"/>
    </location>
</feature>
<feature type="transmembrane region" description="Helical" evidence="6">
    <location>
        <begin position="432"/>
        <end position="451"/>
    </location>
</feature>
<gene>
    <name evidence="8" type="ORF">ACFYKX_01870</name>
</gene>
<dbReference type="EMBL" id="JBIACK010000001">
    <property type="protein sequence ID" value="MFE8699363.1"/>
    <property type="molecule type" value="Genomic_DNA"/>
</dbReference>
<feature type="transmembrane region" description="Helical" evidence="6">
    <location>
        <begin position="271"/>
        <end position="292"/>
    </location>
</feature>
<dbReference type="Gene3D" id="1.20.1720.10">
    <property type="entry name" value="Multidrug resistance protein D"/>
    <property type="match status" value="1"/>
</dbReference>
<comment type="caution">
    <text evidence="8">The sequence shown here is derived from an EMBL/GenBank/DDBJ whole genome shotgun (WGS) entry which is preliminary data.</text>
</comment>
<dbReference type="PANTHER" id="PTHR42718">
    <property type="entry name" value="MAJOR FACILITATOR SUPERFAMILY MULTIDRUG TRANSPORTER MFSC"/>
    <property type="match status" value="1"/>
</dbReference>
<sequence>MEVVPIPTLSIPTSSIKEEPIQERKILLLWSFTVWLVVMNTTMFNVALPTILAELSLTSVTASWIVSGYSIVFAISTLAFSRLSDYIPIARLLLTGLMILGIASIVGFFSNSFYLLLSARILQAVGAGAVPGLAMVLAGRYIPLSRRGKAMALIASAASLGFGIGPVIGGAITQYLGWNYLFTVTGFVLFSTPFFKKLLPQEEIKNINFDLLGLILTACSVTSLLLFLSTFSFTMLFSSVLIIAVTWLHIHKREQPFLQPQLLKNSQYIKLLFIGMTAFITHFSALFLMPIILTDVYQKEPAEVGLIIFPGAILSAITAPYIGSQIDRLGNGRVIITAQLFLFISTLAFAFLSTLSTYFILFTYMFMSIGFSALTSSISNEVTRILPKDDIGSGMGMAQLTQFFGGAFGVTITGLGLNIQEGLTLPIVYKNIYFGLTLLIGLTIFVFYFYYRKTVRINKNSDAF</sequence>
<evidence type="ECO:0000256" key="6">
    <source>
        <dbReference type="SAM" id="Phobius"/>
    </source>
</evidence>
<dbReference type="InterPro" id="IPR011701">
    <property type="entry name" value="MFS"/>
</dbReference>
<evidence type="ECO:0000256" key="4">
    <source>
        <dbReference type="ARBA" id="ARBA00022989"/>
    </source>
</evidence>
<feature type="domain" description="Major facilitator superfamily (MFS) profile" evidence="7">
    <location>
        <begin position="26"/>
        <end position="455"/>
    </location>
</feature>
<dbReference type="Proteomes" id="UP001601059">
    <property type="component" value="Unassembled WGS sequence"/>
</dbReference>
<evidence type="ECO:0000256" key="2">
    <source>
        <dbReference type="ARBA" id="ARBA00022448"/>
    </source>
</evidence>
<evidence type="ECO:0000256" key="1">
    <source>
        <dbReference type="ARBA" id="ARBA00004651"/>
    </source>
</evidence>
<keyword evidence="4 6" id="KW-1133">Transmembrane helix</keyword>
<evidence type="ECO:0000256" key="3">
    <source>
        <dbReference type="ARBA" id="ARBA00022692"/>
    </source>
</evidence>
<keyword evidence="5 6" id="KW-0472">Membrane</keyword>
<keyword evidence="9" id="KW-1185">Reference proteome</keyword>
<feature type="transmembrane region" description="Helical" evidence="6">
    <location>
        <begin position="121"/>
        <end position="138"/>
    </location>
</feature>
<feature type="transmembrane region" description="Helical" evidence="6">
    <location>
        <begin position="304"/>
        <end position="322"/>
    </location>
</feature>
<feature type="transmembrane region" description="Helical" evidence="6">
    <location>
        <begin position="400"/>
        <end position="420"/>
    </location>
</feature>
<name>A0ABW6K8V0_9BACI</name>
<feature type="transmembrane region" description="Helical" evidence="6">
    <location>
        <begin position="358"/>
        <end position="379"/>
    </location>
</feature>
<accession>A0ABW6K8V0</accession>
<organism evidence="8 9">
    <name type="scientific">Cytobacillus spartinae</name>
    <dbReference type="NCBI Taxonomy" id="3299023"/>
    <lineage>
        <taxon>Bacteria</taxon>
        <taxon>Bacillati</taxon>
        <taxon>Bacillota</taxon>
        <taxon>Bacilli</taxon>
        <taxon>Bacillales</taxon>
        <taxon>Bacillaceae</taxon>
        <taxon>Cytobacillus</taxon>
    </lineage>
</organism>
<dbReference type="SUPFAM" id="SSF103473">
    <property type="entry name" value="MFS general substrate transporter"/>
    <property type="match status" value="1"/>
</dbReference>
<feature type="transmembrane region" description="Helical" evidence="6">
    <location>
        <begin position="334"/>
        <end position="352"/>
    </location>
</feature>
<feature type="transmembrane region" description="Helical" evidence="6">
    <location>
        <begin position="27"/>
        <end position="48"/>
    </location>
</feature>
<dbReference type="PROSITE" id="PS50850">
    <property type="entry name" value="MFS"/>
    <property type="match status" value="1"/>
</dbReference>
<keyword evidence="2" id="KW-0813">Transport</keyword>
<keyword evidence="3 6" id="KW-0812">Transmembrane</keyword>
<proteinExistence type="predicted"/>
<feature type="transmembrane region" description="Helical" evidence="6">
    <location>
        <begin position="92"/>
        <end position="115"/>
    </location>
</feature>
<dbReference type="RefSeq" id="WP_389357502.1">
    <property type="nucleotide sequence ID" value="NZ_JBIACK010000001.1"/>
</dbReference>
<evidence type="ECO:0000313" key="9">
    <source>
        <dbReference type="Proteomes" id="UP001601059"/>
    </source>
</evidence>
<evidence type="ECO:0000259" key="7">
    <source>
        <dbReference type="PROSITE" id="PS50850"/>
    </source>
</evidence>
<evidence type="ECO:0000313" key="8">
    <source>
        <dbReference type="EMBL" id="MFE8699363.1"/>
    </source>
</evidence>
<comment type="subcellular location">
    <subcellularLocation>
        <location evidence="1">Cell membrane</location>
        <topology evidence="1">Multi-pass membrane protein</topology>
    </subcellularLocation>
</comment>
<feature type="transmembrane region" description="Helical" evidence="6">
    <location>
        <begin position="150"/>
        <end position="172"/>
    </location>
</feature>
<dbReference type="Gene3D" id="1.20.1250.20">
    <property type="entry name" value="MFS general substrate transporter like domains"/>
    <property type="match status" value="1"/>
</dbReference>
<evidence type="ECO:0000256" key="5">
    <source>
        <dbReference type="ARBA" id="ARBA00023136"/>
    </source>
</evidence>
<dbReference type="PRINTS" id="PR01036">
    <property type="entry name" value="TCRTETB"/>
</dbReference>
<feature type="transmembrane region" description="Helical" evidence="6">
    <location>
        <begin position="207"/>
        <end position="227"/>
    </location>
</feature>
<dbReference type="InterPro" id="IPR020846">
    <property type="entry name" value="MFS_dom"/>
</dbReference>
<dbReference type="PANTHER" id="PTHR42718:SF9">
    <property type="entry name" value="MAJOR FACILITATOR SUPERFAMILY MULTIDRUG TRANSPORTER MFSC"/>
    <property type="match status" value="1"/>
</dbReference>
<dbReference type="InterPro" id="IPR036259">
    <property type="entry name" value="MFS_trans_sf"/>
</dbReference>
<feature type="transmembrane region" description="Helical" evidence="6">
    <location>
        <begin position="178"/>
        <end position="195"/>
    </location>
</feature>
<protein>
    <submittedName>
        <fullName evidence="8">MFS transporter</fullName>
    </submittedName>
</protein>
<dbReference type="Pfam" id="PF07690">
    <property type="entry name" value="MFS_1"/>
    <property type="match status" value="1"/>
</dbReference>
<reference evidence="8 9" key="1">
    <citation type="submission" date="2024-08" db="EMBL/GenBank/DDBJ databases">
        <title>Two novel Cytobacillus novel species.</title>
        <authorList>
            <person name="Liu G."/>
        </authorList>
    </citation>
    <scope>NUCLEOTIDE SEQUENCE [LARGE SCALE GENOMIC DNA]</scope>
    <source>
        <strain evidence="8 9">FJAT-54145</strain>
    </source>
</reference>